<dbReference type="SUPFAM" id="SSF47413">
    <property type="entry name" value="lambda repressor-like DNA-binding domains"/>
    <property type="match status" value="1"/>
</dbReference>
<sequence length="310" mass="35873">MNKEKILKKFGQRIKEIRQKKNISQEKLAFKADMHRTYIGGIERGERNVSLLNMGVYAKKRWPEAWEKELTRLNSEYIDPPLPAEEVTGIIKNLRKKEYHFNCRAQPLVAYCNAALCKTREHGIGAEEASVRVTELRKLDTEPPLWFIDIDGHGTVQLSTDMLNSAIGFTKACMEQLSFRPVVPAKAWTAILSECFEKLIIIEMTDEERADGSISGAFASLVHAYLQRPPAETWDEVLLRKSFSDGEHVYFRFEDMINYTQRQGFRDYRRNEALRALTDLGGESHGQKKLPNGRNVRLWRMPVHWVEEDD</sequence>
<protein>
    <recommendedName>
        <fullName evidence="1">HTH cro/C1-type domain-containing protein</fullName>
    </recommendedName>
</protein>
<evidence type="ECO:0000313" key="2">
    <source>
        <dbReference type="EMBL" id="KKL99661.1"/>
    </source>
</evidence>
<comment type="caution">
    <text evidence="2">The sequence shown here is derived from an EMBL/GenBank/DDBJ whole genome shotgun (WGS) entry which is preliminary data.</text>
</comment>
<reference evidence="2" key="1">
    <citation type="journal article" date="2015" name="Nature">
        <title>Complex archaea that bridge the gap between prokaryotes and eukaryotes.</title>
        <authorList>
            <person name="Spang A."/>
            <person name="Saw J.H."/>
            <person name="Jorgensen S.L."/>
            <person name="Zaremba-Niedzwiedzka K."/>
            <person name="Martijn J."/>
            <person name="Lind A.E."/>
            <person name="van Eijk R."/>
            <person name="Schleper C."/>
            <person name="Guy L."/>
            <person name="Ettema T.J."/>
        </authorList>
    </citation>
    <scope>NUCLEOTIDE SEQUENCE</scope>
</reference>
<proteinExistence type="predicted"/>
<feature type="domain" description="HTH cro/C1-type" evidence="1">
    <location>
        <begin position="14"/>
        <end position="51"/>
    </location>
</feature>
<dbReference type="InterPro" id="IPR010982">
    <property type="entry name" value="Lambda_DNA-bd_dom_sf"/>
</dbReference>
<organism evidence="2">
    <name type="scientific">marine sediment metagenome</name>
    <dbReference type="NCBI Taxonomy" id="412755"/>
    <lineage>
        <taxon>unclassified sequences</taxon>
        <taxon>metagenomes</taxon>
        <taxon>ecological metagenomes</taxon>
    </lineage>
</organism>
<dbReference type="EMBL" id="LAZR01017621">
    <property type="protein sequence ID" value="KKL99661.1"/>
    <property type="molecule type" value="Genomic_DNA"/>
</dbReference>
<dbReference type="Pfam" id="PF01381">
    <property type="entry name" value="HTH_3"/>
    <property type="match status" value="1"/>
</dbReference>
<dbReference type="GO" id="GO:0003677">
    <property type="term" value="F:DNA binding"/>
    <property type="evidence" value="ECO:0007669"/>
    <property type="project" value="InterPro"/>
</dbReference>
<dbReference type="Gene3D" id="1.10.260.40">
    <property type="entry name" value="lambda repressor-like DNA-binding domains"/>
    <property type="match status" value="1"/>
</dbReference>
<name>A0A0F9H9F7_9ZZZZ</name>
<dbReference type="SMART" id="SM00530">
    <property type="entry name" value="HTH_XRE"/>
    <property type="match status" value="1"/>
</dbReference>
<accession>A0A0F9H9F7</accession>
<dbReference type="PROSITE" id="PS50943">
    <property type="entry name" value="HTH_CROC1"/>
    <property type="match status" value="1"/>
</dbReference>
<dbReference type="CDD" id="cd00093">
    <property type="entry name" value="HTH_XRE"/>
    <property type="match status" value="1"/>
</dbReference>
<gene>
    <name evidence="2" type="ORF">LCGC14_1812190</name>
</gene>
<dbReference type="InterPro" id="IPR001387">
    <property type="entry name" value="Cro/C1-type_HTH"/>
</dbReference>
<evidence type="ECO:0000259" key="1">
    <source>
        <dbReference type="PROSITE" id="PS50943"/>
    </source>
</evidence>
<dbReference type="AlphaFoldDB" id="A0A0F9H9F7"/>